<accession>A0ABY6EBW7</accession>
<protein>
    <recommendedName>
        <fullName evidence="4">Cyclic nucleotide-binding domain-containing protein</fullName>
    </recommendedName>
</protein>
<feature type="region of interest" description="Disordered" evidence="1">
    <location>
        <begin position="109"/>
        <end position="132"/>
    </location>
</feature>
<evidence type="ECO:0000256" key="1">
    <source>
        <dbReference type="SAM" id="MobiDB-lite"/>
    </source>
</evidence>
<organism evidence="2 3">
    <name type="scientific">Streptomyces cynarae</name>
    <dbReference type="NCBI Taxonomy" id="2981134"/>
    <lineage>
        <taxon>Bacteria</taxon>
        <taxon>Bacillati</taxon>
        <taxon>Actinomycetota</taxon>
        <taxon>Actinomycetes</taxon>
        <taxon>Kitasatosporales</taxon>
        <taxon>Streptomycetaceae</taxon>
        <taxon>Streptomyces</taxon>
    </lineage>
</organism>
<dbReference type="RefSeq" id="WP_263233542.1">
    <property type="nucleotide sequence ID" value="NZ_CP106793.1"/>
</dbReference>
<proteinExistence type="predicted"/>
<reference evidence="2" key="1">
    <citation type="submission" date="2022-10" db="EMBL/GenBank/DDBJ databases">
        <authorList>
            <person name="Mo P."/>
        </authorList>
    </citation>
    <scope>NUCLEOTIDE SEQUENCE</scope>
    <source>
        <strain evidence="2">HUAS 13-4</strain>
    </source>
</reference>
<sequence length="132" mass="14597">MSTAEHRHGAIRETLDRCGAFPRLTPEQLQDLTGHGERRRTTEGEVLHREREPFQEFLAILSGTVTLHGLGKFPGEFGLLGKAAFDTAVVREVGKIVAVPVEWQRALAAASCPRRRDPPRSPGPQVSAHRSR</sequence>
<evidence type="ECO:0000313" key="2">
    <source>
        <dbReference type="EMBL" id="UXY23393.1"/>
    </source>
</evidence>
<gene>
    <name evidence="2" type="ORF">N8I84_35395</name>
</gene>
<dbReference type="EMBL" id="CP106793">
    <property type="protein sequence ID" value="UXY23393.1"/>
    <property type="molecule type" value="Genomic_DNA"/>
</dbReference>
<dbReference type="InterPro" id="IPR018490">
    <property type="entry name" value="cNMP-bd_dom_sf"/>
</dbReference>
<dbReference type="InterPro" id="IPR014710">
    <property type="entry name" value="RmlC-like_jellyroll"/>
</dbReference>
<name>A0ABY6EBW7_9ACTN</name>
<evidence type="ECO:0008006" key="4">
    <source>
        <dbReference type="Google" id="ProtNLM"/>
    </source>
</evidence>
<dbReference type="Proteomes" id="UP001061298">
    <property type="component" value="Chromosome"/>
</dbReference>
<dbReference type="SUPFAM" id="SSF51206">
    <property type="entry name" value="cAMP-binding domain-like"/>
    <property type="match status" value="1"/>
</dbReference>
<evidence type="ECO:0000313" key="3">
    <source>
        <dbReference type="Proteomes" id="UP001061298"/>
    </source>
</evidence>
<keyword evidence="3" id="KW-1185">Reference proteome</keyword>
<dbReference type="Gene3D" id="2.60.120.10">
    <property type="entry name" value="Jelly Rolls"/>
    <property type="match status" value="1"/>
</dbReference>